<evidence type="ECO:0000313" key="2">
    <source>
        <dbReference type="Proteomes" id="UP001226577"/>
    </source>
</evidence>
<keyword evidence="2" id="KW-1185">Reference proteome</keyword>
<evidence type="ECO:0000313" key="1">
    <source>
        <dbReference type="EMBL" id="MDP9888900.1"/>
    </source>
</evidence>
<sequence length="166" mass="18116">MLLLPTVGPVELRVDQRRTGSPNPVPVQPVELDTPVHRDAAGLQRLPENVLDVGLPDQGQVRECGVRQVRVAKQRFDGAPAQVDARLGGGVRTAEQLVRHAQWTEPLQRPGMQHHRPGGPDPVLPPVHHPHRCPVRMGLEGGGEAGGTCAHHQDVRVRRRAFPGCH</sequence>
<dbReference type="EMBL" id="JAUSRE010000011">
    <property type="protein sequence ID" value="MDP9888900.1"/>
    <property type="molecule type" value="Genomic_DNA"/>
</dbReference>
<protein>
    <submittedName>
        <fullName evidence="1">Uncharacterized protein</fullName>
    </submittedName>
</protein>
<proteinExistence type="predicted"/>
<reference evidence="1 2" key="1">
    <citation type="submission" date="2023-07" db="EMBL/GenBank/DDBJ databases">
        <title>Sorghum-associated microbial communities from plants grown in Nebraska, USA.</title>
        <authorList>
            <person name="Schachtman D."/>
        </authorList>
    </citation>
    <scope>NUCLEOTIDE SEQUENCE [LARGE SCALE GENOMIC DNA]</scope>
    <source>
        <strain evidence="1 2">CC222</strain>
    </source>
</reference>
<gene>
    <name evidence="1" type="ORF">J2X98_002493</name>
</gene>
<accession>A0ABT9RUI6</accession>
<name>A0ABT9RUI6_9MICC</name>
<dbReference type="Proteomes" id="UP001226577">
    <property type="component" value="Unassembled WGS sequence"/>
</dbReference>
<comment type="caution">
    <text evidence="1">The sequence shown here is derived from an EMBL/GenBank/DDBJ whole genome shotgun (WGS) entry which is preliminary data.</text>
</comment>
<organism evidence="1 2">
    <name type="scientific">Pseudarthrobacter enclensis</name>
    <dbReference type="NCBI Taxonomy" id="993070"/>
    <lineage>
        <taxon>Bacteria</taxon>
        <taxon>Bacillati</taxon>
        <taxon>Actinomycetota</taxon>
        <taxon>Actinomycetes</taxon>
        <taxon>Micrococcales</taxon>
        <taxon>Micrococcaceae</taxon>
        <taxon>Pseudarthrobacter</taxon>
    </lineage>
</organism>